<organism evidence="2 3">
    <name type="scientific">Adineta steineri</name>
    <dbReference type="NCBI Taxonomy" id="433720"/>
    <lineage>
        <taxon>Eukaryota</taxon>
        <taxon>Metazoa</taxon>
        <taxon>Spiralia</taxon>
        <taxon>Gnathifera</taxon>
        <taxon>Rotifera</taxon>
        <taxon>Eurotatoria</taxon>
        <taxon>Bdelloidea</taxon>
        <taxon>Adinetida</taxon>
        <taxon>Adinetidae</taxon>
        <taxon>Adineta</taxon>
    </lineage>
</organism>
<evidence type="ECO:0000313" key="1">
    <source>
        <dbReference type="EMBL" id="CAF0869767.1"/>
    </source>
</evidence>
<proteinExistence type="predicted"/>
<comment type="caution">
    <text evidence="2">The sequence shown here is derived from an EMBL/GenBank/DDBJ whole genome shotgun (WGS) entry which is preliminary data.</text>
</comment>
<dbReference type="EMBL" id="CAJOAY010004872">
    <property type="protein sequence ID" value="CAF4086306.1"/>
    <property type="molecule type" value="Genomic_DNA"/>
</dbReference>
<gene>
    <name evidence="2" type="ORF">OKA104_LOCUS34876</name>
    <name evidence="1" type="ORF">VCS650_LOCUS7657</name>
</gene>
<name>A0A819TZD4_9BILA</name>
<dbReference type="Proteomes" id="UP000663881">
    <property type="component" value="Unassembled WGS sequence"/>
</dbReference>
<dbReference type="EMBL" id="CAJNON010000049">
    <property type="protein sequence ID" value="CAF0869767.1"/>
    <property type="molecule type" value="Genomic_DNA"/>
</dbReference>
<dbReference type="AlphaFoldDB" id="A0A819TZD4"/>
<sequence length="124" mass="14052">MKAKQVLQPIIDNLNQLQFHGLVIKGDHLKFSVSTIIADNLAAHLVGGFQTCFSNGYFCRRCYVKYDDRNLTIPLSEINSRMINDHDDLVHELLQSPDKAPLMGVIGPINNTKANFGIWHQDQF</sequence>
<dbReference type="OrthoDB" id="10048659at2759"/>
<evidence type="ECO:0000313" key="3">
    <source>
        <dbReference type="Proteomes" id="UP000663881"/>
    </source>
</evidence>
<protein>
    <submittedName>
        <fullName evidence="2">Uncharacterized protein</fullName>
    </submittedName>
</protein>
<evidence type="ECO:0000313" key="2">
    <source>
        <dbReference type="EMBL" id="CAF4086306.1"/>
    </source>
</evidence>
<dbReference type="Proteomes" id="UP000663891">
    <property type="component" value="Unassembled WGS sequence"/>
</dbReference>
<reference evidence="2" key="1">
    <citation type="submission" date="2021-02" db="EMBL/GenBank/DDBJ databases">
        <authorList>
            <person name="Nowell W R."/>
        </authorList>
    </citation>
    <scope>NUCLEOTIDE SEQUENCE</scope>
</reference>
<accession>A0A819TZD4</accession>